<reference evidence="1" key="2">
    <citation type="journal article" date="2019" name="IMA Fungus">
        <title>Genome sequencing and comparison of five Tilletia species to identify candidate genes for the detection of regulated species infecting wheat.</title>
        <authorList>
            <person name="Nguyen H.D.T."/>
            <person name="Sultana T."/>
            <person name="Kesanakurti P."/>
            <person name="Hambleton S."/>
        </authorList>
    </citation>
    <scope>NUCLEOTIDE SEQUENCE</scope>
    <source>
        <strain evidence="1">DAOMC 238032</strain>
    </source>
</reference>
<dbReference type="AlphaFoldDB" id="A0A8T8SYH2"/>
<evidence type="ECO:0000313" key="1">
    <source>
        <dbReference type="EMBL" id="KAE8251318.1"/>
    </source>
</evidence>
<dbReference type="Proteomes" id="UP000077671">
    <property type="component" value="Unassembled WGS sequence"/>
</dbReference>
<accession>A0A8T8SYH2</accession>
<protein>
    <submittedName>
        <fullName evidence="1">Uncharacterized protein</fullName>
    </submittedName>
</protein>
<dbReference type="EMBL" id="LWDD02001203">
    <property type="protein sequence ID" value="KAE8251318.1"/>
    <property type="molecule type" value="Genomic_DNA"/>
</dbReference>
<comment type="caution">
    <text evidence="1">The sequence shown here is derived from an EMBL/GenBank/DDBJ whole genome shotgun (WGS) entry which is preliminary data.</text>
</comment>
<reference evidence="1" key="1">
    <citation type="submission" date="2016-04" db="EMBL/GenBank/DDBJ databases">
        <authorList>
            <person name="Nguyen H.D."/>
            <person name="Kesanakurti P."/>
            <person name="Cullis J."/>
            <person name="Levesque C.A."/>
            <person name="Hambleton S."/>
        </authorList>
    </citation>
    <scope>NUCLEOTIDE SEQUENCE</scope>
    <source>
        <strain evidence="1">DAOMC 238032</strain>
    </source>
</reference>
<sequence>MGWHPNLRRSPSRDPGPACFAHVRPRPTNIDHPFMILLVVSALPHVQNGNSVSLCYVQSSSGRVSRLRSETSMGFMSQGVLTTFISTYSVTLTRGAAQANPPLLHGKQ</sequence>
<organism evidence="1 2">
    <name type="scientific">Tilletia caries</name>
    <name type="common">wheat bunt fungus</name>
    <dbReference type="NCBI Taxonomy" id="13290"/>
    <lineage>
        <taxon>Eukaryota</taxon>
        <taxon>Fungi</taxon>
        <taxon>Dikarya</taxon>
        <taxon>Basidiomycota</taxon>
        <taxon>Ustilaginomycotina</taxon>
        <taxon>Exobasidiomycetes</taxon>
        <taxon>Tilletiales</taxon>
        <taxon>Tilletiaceae</taxon>
        <taxon>Tilletia</taxon>
    </lineage>
</organism>
<name>A0A8T8SYH2_9BASI</name>
<evidence type="ECO:0000313" key="2">
    <source>
        <dbReference type="Proteomes" id="UP000077671"/>
    </source>
</evidence>
<proteinExistence type="predicted"/>
<gene>
    <name evidence="1" type="ORF">A4X03_0g6386</name>
</gene>